<name>Q7XKX0_ORYSJ</name>
<dbReference type="AlphaFoldDB" id="Q7XKX0"/>
<protein>
    <submittedName>
        <fullName evidence="1">OSJNBa0035I04.12 protein</fullName>
    </submittedName>
</protein>
<sequence>MGVEMQMQAELGMHEVRSSFFQVTEKIVLLSEIAVAARSEMILVVIFRATHWLRF</sequence>
<organism evidence="1">
    <name type="scientific">Oryza sativa subsp. japonica</name>
    <name type="common">Rice</name>
    <dbReference type="NCBI Taxonomy" id="39947"/>
    <lineage>
        <taxon>Eukaryota</taxon>
        <taxon>Viridiplantae</taxon>
        <taxon>Streptophyta</taxon>
        <taxon>Embryophyta</taxon>
        <taxon>Tracheophyta</taxon>
        <taxon>Spermatophyta</taxon>
        <taxon>Magnoliopsida</taxon>
        <taxon>Liliopsida</taxon>
        <taxon>Poales</taxon>
        <taxon>Poaceae</taxon>
        <taxon>BOP clade</taxon>
        <taxon>Oryzoideae</taxon>
        <taxon>Oryzeae</taxon>
        <taxon>Oryzinae</taxon>
        <taxon>Oryza</taxon>
        <taxon>Oryza sativa</taxon>
    </lineage>
</organism>
<dbReference type="EMBL" id="AL731590">
    <property type="protein sequence ID" value="CAE05424.2"/>
    <property type="molecule type" value="Genomic_DNA"/>
</dbReference>
<reference evidence="1" key="1">
    <citation type="journal article" date="2002" name="Nature">
        <title>Sequence and analysis of rice chromosome 4.</title>
        <authorList>
            <person name="Feng Q."/>
            <person name="Zhang Y."/>
            <person name="Hao P."/>
            <person name="Wang S."/>
            <person name="Fu G."/>
            <person name="Huang Y."/>
            <person name="Li Y."/>
            <person name="Zhu J."/>
            <person name="Liu Y."/>
            <person name="Hu X."/>
            <person name="Jia P."/>
            <person name="Zhang Y."/>
            <person name="Zhao Q."/>
            <person name="Ying K."/>
            <person name="Yu S."/>
            <person name="Tang Y."/>
            <person name="Weng Q."/>
            <person name="Zhang L."/>
            <person name="Lu Y."/>
            <person name="Mu J."/>
            <person name="Lu Y."/>
            <person name="Zhang L.S."/>
            <person name="Yu Z."/>
            <person name="Fan D."/>
            <person name="Liu X."/>
            <person name="Lu T."/>
            <person name="Li C."/>
            <person name="Wu Y."/>
            <person name="Sun T."/>
            <person name="Lei H."/>
            <person name="Li T."/>
            <person name="Hu H."/>
            <person name="Guan J."/>
            <person name="Wu M."/>
            <person name="Zhang R."/>
            <person name="Zhou B."/>
            <person name="Chen Z."/>
            <person name="Chen L."/>
            <person name="Jin Z."/>
            <person name="Wang R."/>
            <person name="Yin H."/>
            <person name="Cai Z."/>
            <person name="Ren S."/>
            <person name="Lv G."/>
            <person name="Gu W."/>
            <person name="Zhu G."/>
            <person name="Tu Y."/>
            <person name="Jia J."/>
            <person name="Zhang Y."/>
            <person name="Chen J."/>
            <person name="Kang H."/>
            <person name="Chen X."/>
            <person name="Shao C."/>
            <person name="Sun Y."/>
            <person name="Hu Q."/>
            <person name="Zhang X."/>
            <person name="Zhang W."/>
            <person name="Wang L."/>
            <person name="Ding C."/>
            <person name="Sheng H."/>
            <person name="Gu J."/>
            <person name="Chen S."/>
            <person name="Ni L."/>
            <person name="Zhu F."/>
            <person name="Chen W."/>
            <person name="Lan L."/>
            <person name="Lai Y."/>
            <person name="Cheng Z."/>
            <person name="Gu M."/>
            <person name="Jiang J."/>
            <person name="Li J."/>
            <person name="Hong G."/>
            <person name="Xue Y."/>
            <person name="Han B."/>
        </authorList>
    </citation>
    <scope>NUCLEOTIDE SEQUENCE [LARGE SCALE GENOMIC DNA]</scope>
</reference>
<gene>
    <name evidence="1" type="primary">OSJNBa0035I04.12</name>
</gene>
<accession>Q7XKX0</accession>
<evidence type="ECO:0000313" key="1">
    <source>
        <dbReference type="EMBL" id="CAE05424.2"/>
    </source>
</evidence>
<proteinExistence type="predicted"/>